<evidence type="ECO:0000256" key="8">
    <source>
        <dbReference type="SAM" id="MobiDB-lite"/>
    </source>
</evidence>
<dbReference type="PANTHER" id="PTHR12992:SF24">
    <property type="entry name" value="PEROXISOMAL COENZYME A DIPHOSPHATASE NUDT7"/>
    <property type="match status" value="1"/>
</dbReference>
<evidence type="ECO:0000256" key="4">
    <source>
        <dbReference type="ARBA" id="ARBA00022723"/>
    </source>
</evidence>
<evidence type="ECO:0000256" key="7">
    <source>
        <dbReference type="ARBA" id="ARBA00023211"/>
    </source>
</evidence>
<feature type="compositionally biased region" description="Basic and acidic residues" evidence="8">
    <location>
        <begin position="8"/>
        <end position="19"/>
    </location>
</feature>
<feature type="region of interest" description="Disordered" evidence="8">
    <location>
        <begin position="1"/>
        <end position="29"/>
    </location>
</feature>
<keyword evidence="9" id="KW-1133">Transmembrane helix</keyword>
<evidence type="ECO:0000256" key="9">
    <source>
        <dbReference type="SAM" id="Phobius"/>
    </source>
</evidence>
<dbReference type="GO" id="GO:0030145">
    <property type="term" value="F:manganese ion binding"/>
    <property type="evidence" value="ECO:0007669"/>
    <property type="project" value="InterPro"/>
</dbReference>
<evidence type="ECO:0000256" key="1">
    <source>
        <dbReference type="ARBA" id="ARBA00001936"/>
    </source>
</evidence>
<dbReference type="InterPro" id="IPR000059">
    <property type="entry name" value="NUDIX_hydrolase_NudL_CS"/>
</dbReference>
<evidence type="ECO:0000256" key="6">
    <source>
        <dbReference type="ARBA" id="ARBA00022842"/>
    </source>
</evidence>
<feature type="transmembrane region" description="Helical" evidence="9">
    <location>
        <begin position="124"/>
        <end position="148"/>
    </location>
</feature>
<dbReference type="CDD" id="cd03426">
    <property type="entry name" value="NUDIX_CoAse_Nudt7"/>
    <property type="match status" value="1"/>
</dbReference>
<dbReference type="AlphaFoldDB" id="A0A915D3E5"/>
<dbReference type="GO" id="GO:0009132">
    <property type="term" value="P:nucleoside diphosphate metabolic process"/>
    <property type="evidence" value="ECO:0007669"/>
    <property type="project" value="InterPro"/>
</dbReference>
<dbReference type="PROSITE" id="PS51462">
    <property type="entry name" value="NUDIX"/>
    <property type="match status" value="1"/>
</dbReference>
<accession>A0A915D3E5</accession>
<dbReference type="Gene3D" id="3.90.79.10">
    <property type="entry name" value="Nucleoside Triphosphate Pyrophosphohydrolase"/>
    <property type="match status" value="1"/>
</dbReference>
<dbReference type="PROSITE" id="PS01293">
    <property type="entry name" value="NUDIX_COA"/>
    <property type="match status" value="1"/>
</dbReference>
<feature type="domain" description="Nudix hydrolase" evidence="10">
    <location>
        <begin position="221"/>
        <end position="374"/>
    </location>
</feature>
<dbReference type="InterPro" id="IPR019425">
    <property type="entry name" value="7TM_GPCR_serpentine_rcpt_Srt"/>
</dbReference>
<dbReference type="PANTHER" id="PTHR12992">
    <property type="entry name" value="NUDIX HYDROLASE"/>
    <property type="match status" value="1"/>
</dbReference>
<proteinExistence type="inferred from homology"/>
<reference evidence="12" key="1">
    <citation type="submission" date="2022-11" db="UniProtKB">
        <authorList>
            <consortium name="WormBaseParasite"/>
        </authorList>
    </citation>
    <scope>IDENTIFICATION</scope>
</reference>
<dbReference type="SUPFAM" id="SSF55811">
    <property type="entry name" value="Nudix"/>
    <property type="match status" value="1"/>
</dbReference>
<keyword evidence="11" id="KW-1185">Reference proteome</keyword>
<feature type="transmembrane region" description="Helical" evidence="9">
    <location>
        <begin position="154"/>
        <end position="178"/>
    </location>
</feature>
<dbReference type="InterPro" id="IPR000086">
    <property type="entry name" value="NUDIX_hydrolase_dom"/>
</dbReference>
<protein>
    <submittedName>
        <fullName evidence="12">Nudix hydrolase domain-containing protein</fullName>
    </submittedName>
</protein>
<evidence type="ECO:0000256" key="2">
    <source>
        <dbReference type="ARBA" id="ARBA00001946"/>
    </source>
</evidence>
<name>A0A915D3E5_9BILA</name>
<dbReference type="WBParaSite" id="jg15427">
    <property type="protein sequence ID" value="jg15427"/>
    <property type="gene ID" value="jg15427"/>
</dbReference>
<dbReference type="GO" id="GO:0010945">
    <property type="term" value="F:coenzyme A diphosphatase activity"/>
    <property type="evidence" value="ECO:0007669"/>
    <property type="project" value="InterPro"/>
</dbReference>
<keyword evidence="5" id="KW-0378">Hydrolase</keyword>
<evidence type="ECO:0000259" key="10">
    <source>
        <dbReference type="PROSITE" id="PS51462"/>
    </source>
</evidence>
<keyword evidence="7" id="KW-0464">Manganese</keyword>
<keyword evidence="9" id="KW-0472">Membrane</keyword>
<keyword evidence="4" id="KW-0479">Metal-binding</keyword>
<organism evidence="11 12">
    <name type="scientific">Ditylenchus dipsaci</name>
    <dbReference type="NCBI Taxonomy" id="166011"/>
    <lineage>
        <taxon>Eukaryota</taxon>
        <taxon>Metazoa</taxon>
        <taxon>Ecdysozoa</taxon>
        <taxon>Nematoda</taxon>
        <taxon>Chromadorea</taxon>
        <taxon>Rhabditida</taxon>
        <taxon>Tylenchina</taxon>
        <taxon>Tylenchomorpha</taxon>
        <taxon>Sphaerularioidea</taxon>
        <taxon>Anguinidae</taxon>
        <taxon>Anguininae</taxon>
        <taxon>Ditylenchus</taxon>
    </lineage>
</organism>
<comment type="cofactor">
    <cofactor evidence="1">
        <name>Mn(2+)</name>
        <dbReference type="ChEBI" id="CHEBI:29035"/>
    </cofactor>
</comment>
<evidence type="ECO:0000313" key="11">
    <source>
        <dbReference type="Proteomes" id="UP000887574"/>
    </source>
</evidence>
<evidence type="ECO:0000313" key="12">
    <source>
        <dbReference type="WBParaSite" id="jg15427"/>
    </source>
</evidence>
<comment type="similarity">
    <text evidence="3">Belongs to the Nudix hydrolase family. PCD1 subfamily.</text>
</comment>
<dbReference type="InterPro" id="IPR045121">
    <property type="entry name" value="CoAse"/>
</dbReference>
<dbReference type="InterPro" id="IPR015797">
    <property type="entry name" value="NUDIX_hydrolase-like_dom_sf"/>
</dbReference>
<keyword evidence="6" id="KW-0460">Magnesium</keyword>
<feature type="transmembrane region" description="Helical" evidence="9">
    <location>
        <begin position="199"/>
        <end position="216"/>
    </location>
</feature>
<dbReference type="Pfam" id="PF00293">
    <property type="entry name" value="NUDIX"/>
    <property type="match status" value="1"/>
</dbReference>
<evidence type="ECO:0000256" key="5">
    <source>
        <dbReference type="ARBA" id="ARBA00022801"/>
    </source>
</evidence>
<comment type="cofactor">
    <cofactor evidence="2">
        <name>Mg(2+)</name>
        <dbReference type="ChEBI" id="CHEBI:18420"/>
    </cofactor>
</comment>
<sequence>MGPAINKLVEEEKSKDTSDHPVSGPKQLTNLDPGFKYPDYIYKGCRTPLERRRAKDKWQKLNPHLFPNRMSIHRRVAKFKALEEKGIPIELQKDRSQRLTSVTADSMTPTTYRTLLPAMYLRNVIIDVLGLSMTAICAGWFCILGMVYCSAPTLVYWATLAGLGLHYMESYVTVFLAINRCLMLYKSRIADSLFKGKRMLVWIFSPIIFSLTTLWLSPPLIYNSINAGMFLNPHLHYLPDQDYVEGEWFVLFTLRSKMLRRHPGEVCFPGGMRELSDSNPIETALREANEEIGLKHESVNVVGVLKPIPSRHLILIYPVLCILREPNNIPELHVSSEVDHIFWTPLANFLSAENYKALQIEQHFRIHVFKLERPVFGITALLAIIVAMAVYDQHPSFEFEIVELDEPQNMQQDSTPRRSLVNIFKAIGKVRPLIKPDILNKKLFSKL</sequence>
<keyword evidence="9" id="KW-0812">Transmembrane</keyword>
<dbReference type="Pfam" id="PF10321">
    <property type="entry name" value="7TM_GPCR_Srt"/>
    <property type="match status" value="1"/>
</dbReference>
<dbReference type="GO" id="GO:0000287">
    <property type="term" value="F:magnesium ion binding"/>
    <property type="evidence" value="ECO:0007669"/>
    <property type="project" value="InterPro"/>
</dbReference>
<evidence type="ECO:0000256" key="3">
    <source>
        <dbReference type="ARBA" id="ARBA00006506"/>
    </source>
</evidence>
<dbReference type="GO" id="GO:0015938">
    <property type="term" value="P:coenzyme A catabolic process"/>
    <property type="evidence" value="ECO:0007669"/>
    <property type="project" value="TreeGrafter"/>
</dbReference>
<dbReference type="Proteomes" id="UP000887574">
    <property type="component" value="Unplaced"/>
</dbReference>